<evidence type="ECO:0000313" key="2">
    <source>
        <dbReference type="EMBL" id="VIP00127.1"/>
    </source>
</evidence>
<gene>
    <name evidence="1 5" type="ORF">Bm1164</name>
    <name evidence="2" type="ORF">BM_BM1164</name>
    <name evidence="1" type="ORF">BM_Bm1164</name>
</gene>
<reference evidence="1" key="2">
    <citation type="submission" date="2012-12" db="EMBL/GenBank/DDBJ databases">
        <authorList>
            <person name="Gao Y.W."/>
            <person name="Fan S.T."/>
            <person name="Sun H.T."/>
            <person name="Wang Z."/>
            <person name="Gao X.L."/>
            <person name="Li Y.G."/>
            <person name="Wang T.C."/>
            <person name="Zhang K."/>
            <person name="Xu W.W."/>
            <person name="Yu Z.J."/>
            <person name="Xia X.Z."/>
        </authorList>
    </citation>
    <scope>NUCLEOTIDE SEQUENCE</scope>
    <source>
        <strain evidence="1">FR3</strain>
    </source>
</reference>
<accession>A0A4E9FSZ2</accession>
<keyword evidence="3" id="KW-1185">Reference proteome</keyword>
<evidence type="ECO:0000313" key="3">
    <source>
        <dbReference type="Proteomes" id="UP000006672"/>
    </source>
</evidence>
<dbReference type="KEGG" id="bmy:BM_BM1164"/>
<protein>
    <submittedName>
        <fullName evidence="1 4">Bm1164, isoform b</fullName>
    </submittedName>
</protein>
<dbReference type="GeneID" id="66057612"/>
<name>A0A0K0ISC3_BRUMA</name>
<dbReference type="EMBL" id="LN856662">
    <property type="protein sequence ID" value="CDP91986.1"/>
    <property type="molecule type" value="Genomic_DNA"/>
</dbReference>
<evidence type="ECO:0000313" key="1">
    <source>
        <dbReference type="EMBL" id="CDP91986.1"/>
    </source>
</evidence>
<reference evidence="4" key="4">
    <citation type="submission" date="2022-04" db="UniProtKB">
        <authorList>
            <consortium name="WormBaseParasite"/>
        </authorList>
    </citation>
    <scope>IDENTIFICATION</scope>
</reference>
<dbReference type="Proteomes" id="UP000006672">
    <property type="component" value="Unassembled WGS sequence"/>
</dbReference>
<reference evidence="1 3" key="1">
    <citation type="journal article" date="2007" name="Science">
        <title>Draft genome of the filarial nematode parasite Brugia malayi.</title>
        <authorList>
            <person name="Ghedin E."/>
            <person name="Wang S."/>
            <person name="Spiro D."/>
            <person name="Caler E."/>
            <person name="Zhao Q."/>
            <person name="Crabtree J."/>
            <person name="Allen J.E."/>
            <person name="Delcher A.L."/>
            <person name="Guiliano D.B."/>
            <person name="Miranda-Saavedra D."/>
            <person name="Angiuoli S.V."/>
            <person name="Creasy T."/>
            <person name="Amedeo P."/>
            <person name="Haas B."/>
            <person name="El-Sayed N.M."/>
            <person name="Wortman J.R."/>
            <person name="Feldblyum T."/>
            <person name="Tallon L."/>
            <person name="Schatz M."/>
            <person name="Shumway M."/>
            <person name="Koo H."/>
            <person name="Salzberg S.L."/>
            <person name="Schobel S."/>
            <person name="Pertea M."/>
            <person name="Pop M."/>
            <person name="White O."/>
            <person name="Barton G.J."/>
            <person name="Carlow C.K."/>
            <person name="Crawford M.J."/>
            <person name="Daub J."/>
            <person name="Dimmic M.W."/>
            <person name="Estes C.F."/>
            <person name="Foster J.M."/>
            <person name="Ganatra M."/>
            <person name="Gregory W.F."/>
            <person name="Johnson N.M."/>
            <person name="Jin J."/>
            <person name="Komuniecki R."/>
            <person name="Korf I."/>
            <person name="Kumar S."/>
            <person name="Laney S."/>
            <person name="Li B.W."/>
            <person name="Li W."/>
            <person name="Lindblom T.H."/>
            <person name="Lustigman S."/>
            <person name="Ma D."/>
            <person name="Maina C.V."/>
            <person name="Martin D.M."/>
            <person name="McCarter J.P."/>
            <person name="McReynolds L."/>
            <person name="Mitreva M."/>
            <person name="Nutman T.B."/>
            <person name="Parkinson J."/>
            <person name="Peregrin-Alvarez J.M."/>
            <person name="Poole C."/>
            <person name="Ren Q."/>
            <person name="Saunders L."/>
            <person name="Sluder A.E."/>
            <person name="Smith K."/>
            <person name="Stanke M."/>
            <person name="Unnasch T.R."/>
            <person name="Ware J."/>
            <person name="Wei A.D."/>
            <person name="Weil G."/>
            <person name="Williams D.J."/>
            <person name="Zhang Y."/>
            <person name="Williams S.A."/>
            <person name="Fraser-Liggett C."/>
            <person name="Slatko B."/>
            <person name="Blaxter M.L."/>
            <person name="Scott A.L."/>
        </authorList>
    </citation>
    <scope>NUCLEOTIDE SEQUENCE</scope>
    <source>
        <strain evidence="1 3">FR3</strain>
    </source>
</reference>
<proteinExistence type="predicted"/>
<dbReference type="EMBL" id="CAAKNF010000013">
    <property type="protein sequence ID" value="VIP00127.1"/>
    <property type="molecule type" value="Genomic_DNA"/>
</dbReference>
<dbReference type="RefSeq" id="XP_042938825.1">
    <property type="nucleotide sequence ID" value="XM_043082891.1"/>
</dbReference>
<dbReference type="WBParaSite" id="Bm1164a.1">
    <property type="protein sequence ID" value="Bm1164a.1"/>
    <property type="gene ID" value="WBGene00221425"/>
</dbReference>
<dbReference type="OrthoDB" id="3098at2759"/>
<dbReference type="AlphaFoldDB" id="A0A0K0ISC3"/>
<sequence>MNCRKEHSERKHYMLEFMVKTFVTCFSDTTEENVMQCCLNTIIDGTSHYLGTSVSQVGTCLWSVVVGCLEPAVSLSFRTEDRFWCYLNATVKSSLDAAITNVHNGD</sequence>
<reference evidence="2" key="3">
    <citation type="submission" date="2019-04" db="EMBL/GenBank/DDBJ databases">
        <authorList>
            <person name="Howe K."/>
            <person name="Paulini M."/>
            <person name="Williams G."/>
        </authorList>
    </citation>
    <scope>NUCLEOTIDE SEQUENCE [LARGE SCALE GENOMIC DNA]</scope>
    <source>
        <strain evidence="2">FR3</strain>
    </source>
</reference>
<dbReference type="WormBase" id="Bm1164b">
    <property type="protein sequence ID" value="BM31556"/>
    <property type="gene ID" value="WBGene00221425"/>
</dbReference>
<organism evidence="1">
    <name type="scientific">Brugia malayi</name>
    <name type="common">Filarial nematode worm</name>
    <dbReference type="NCBI Taxonomy" id="6279"/>
    <lineage>
        <taxon>Eukaryota</taxon>
        <taxon>Metazoa</taxon>
        <taxon>Ecdysozoa</taxon>
        <taxon>Nematoda</taxon>
        <taxon>Chromadorea</taxon>
        <taxon>Rhabditida</taxon>
        <taxon>Spirurina</taxon>
        <taxon>Spiruromorpha</taxon>
        <taxon>Filarioidea</taxon>
        <taxon>Onchocercidae</taxon>
        <taxon>Brugia</taxon>
    </lineage>
</organism>
<dbReference type="CTD" id="66057612"/>
<evidence type="ECO:0000313" key="4">
    <source>
        <dbReference type="WBParaSite" id="Bm1164a.1"/>
    </source>
</evidence>
<accession>A0A0K0ISC3</accession>
<evidence type="ECO:0000313" key="5">
    <source>
        <dbReference type="WormBase" id="Bm1164b"/>
    </source>
</evidence>